<evidence type="ECO:0000256" key="2">
    <source>
        <dbReference type="ARBA" id="ARBA00010790"/>
    </source>
</evidence>
<evidence type="ECO:0000256" key="1">
    <source>
        <dbReference type="ARBA" id="ARBA00001974"/>
    </source>
</evidence>
<keyword evidence="4 5" id="KW-0274">FAD</keyword>
<evidence type="ECO:0000313" key="10">
    <source>
        <dbReference type="Proteomes" id="UP000000419"/>
    </source>
</evidence>
<evidence type="ECO:0000313" key="9">
    <source>
        <dbReference type="EMBL" id="AAL54112.1"/>
    </source>
</evidence>
<dbReference type="GO" id="GO:0050660">
    <property type="term" value="F:flavin adenine dinucleotide binding"/>
    <property type="evidence" value="ECO:0007669"/>
    <property type="project" value="InterPro"/>
</dbReference>
<dbReference type="InterPro" id="IPR012132">
    <property type="entry name" value="GMC_OxRdtase"/>
</dbReference>
<dbReference type="Pfam" id="PF00732">
    <property type="entry name" value="GMC_oxred_N"/>
    <property type="match status" value="1"/>
</dbReference>
<gene>
    <name evidence="9" type="ordered locus">BMEII0870</name>
</gene>
<feature type="binding site" evidence="5">
    <location>
        <position position="263"/>
    </location>
    <ligand>
        <name>FAD</name>
        <dbReference type="ChEBI" id="CHEBI:57692"/>
    </ligand>
</feature>
<dbReference type="PIRSF" id="PIRSF000137">
    <property type="entry name" value="Alcohol_oxidase"/>
    <property type="match status" value="1"/>
</dbReference>
<dbReference type="InterPro" id="IPR036188">
    <property type="entry name" value="FAD/NAD-bd_sf"/>
</dbReference>
<name>Q8YBM9_BRUME</name>
<dbReference type="InterPro" id="IPR000172">
    <property type="entry name" value="GMC_OxRdtase_N"/>
</dbReference>
<dbReference type="AlphaFoldDB" id="Q8YBM9"/>
<dbReference type="SUPFAM" id="SSF54373">
    <property type="entry name" value="FAD-linked reductases, C-terminal domain"/>
    <property type="match status" value="1"/>
</dbReference>
<evidence type="ECO:0000259" key="7">
    <source>
        <dbReference type="PROSITE" id="PS00623"/>
    </source>
</evidence>
<evidence type="ECO:0000256" key="4">
    <source>
        <dbReference type="ARBA" id="ARBA00022827"/>
    </source>
</evidence>
<evidence type="ECO:0000256" key="3">
    <source>
        <dbReference type="ARBA" id="ARBA00022630"/>
    </source>
</evidence>
<dbReference type="Gene3D" id="3.50.50.60">
    <property type="entry name" value="FAD/NAD(P)-binding domain"/>
    <property type="match status" value="1"/>
</dbReference>
<feature type="domain" description="Glucose-methanol-choline oxidoreductase N-terminal" evidence="7">
    <location>
        <begin position="125"/>
        <end position="148"/>
    </location>
</feature>
<organism evidence="9 10">
    <name type="scientific">Brucella melitensis biotype 1 (strain ATCC 23456 / CCUG 17765 / NCTC 10094 / 16M)</name>
    <dbReference type="NCBI Taxonomy" id="224914"/>
    <lineage>
        <taxon>Bacteria</taxon>
        <taxon>Pseudomonadati</taxon>
        <taxon>Pseudomonadota</taxon>
        <taxon>Alphaproteobacteria</taxon>
        <taxon>Hyphomicrobiales</taxon>
        <taxon>Brucellaceae</taxon>
        <taxon>Brucella/Ochrobactrum group</taxon>
        <taxon>Brucella</taxon>
    </lineage>
</organism>
<feature type="domain" description="Glucose-methanol-choline oxidoreductase N-terminal" evidence="8">
    <location>
        <begin position="297"/>
        <end position="311"/>
    </location>
</feature>
<keyword evidence="10" id="KW-1185">Reference proteome</keyword>
<dbReference type="Proteomes" id="UP000000419">
    <property type="component" value="Chromosome II"/>
</dbReference>
<dbReference type="PANTHER" id="PTHR11552:SF147">
    <property type="entry name" value="CHOLINE DEHYDROGENASE, MITOCHONDRIAL"/>
    <property type="match status" value="1"/>
</dbReference>
<dbReference type="Pfam" id="PF05199">
    <property type="entry name" value="GMC_oxred_C"/>
    <property type="match status" value="1"/>
</dbReference>
<dbReference type="PROSITE" id="PS00623">
    <property type="entry name" value="GMC_OXRED_1"/>
    <property type="match status" value="1"/>
</dbReference>
<dbReference type="PANTHER" id="PTHR11552">
    <property type="entry name" value="GLUCOSE-METHANOL-CHOLINE GMC OXIDOREDUCTASE"/>
    <property type="match status" value="1"/>
</dbReference>
<dbReference type="PIR" id="AE3618">
    <property type="entry name" value="AE3618"/>
</dbReference>
<evidence type="ECO:0000256" key="5">
    <source>
        <dbReference type="PIRSR" id="PIRSR000137-2"/>
    </source>
</evidence>
<keyword evidence="9" id="KW-0560">Oxidoreductase</keyword>
<dbReference type="KEGG" id="bme:BMEII0870"/>
<dbReference type="EC" id="1.1.99.-" evidence="9"/>
<dbReference type="PROSITE" id="PS00624">
    <property type="entry name" value="GMC_OXRED_2"/>
    <property type="match status" value="1"/>
</dbReference>
<evidence type="ECO:0000259" key="8">
    <source>
        <dbReference type="PROSITE" id="PS00624"/>
    </source>
</evidence>
<evidence type="ECO:0000256" key="6">
    <source>
        <dbReference type="RuleBase" id="RU003968"/>
    </source>
</evidence>
<comment type="similarity">
    <text evidence="2 6">Belongs to the GMC oxidoreductase family.</text>
</comment>
<dbReference type="GO" id="GO:0016614">
    <property type="term" value="F:oxidoreductase activity, acting on CH-OH group of donors"/>
    <property type="evidence" value="ECO:0007669"/>
    <property type="project" value="InterPro"/>
</dbReference>
<dbReference type="EMBL" id="AE008918">
    <property type="protein sequence ID" value="AAL54112.1"/>
    <property type="molecule type" value="Genomic_DNA"/>
</dbReference>
<dbReference type="Gene3D" id="3.30.560.10">
    <property type="entry name" value="Glucose Oxidase, domain 3"/>
    <property type="match status" value="1"/>
</dbReference>
<proteinExistence type="inferred from homology"/>
<keyword evidence="3 6" id="KW-0285">Flavoprotein</keyword>
<dbReference type="InterPro" id="IPR007867">
    <property type="entry name" value="GMC_OxRtase_C"/>
</dbReference>
<accession>Q8YBM9</accession>
<dbReference type="eggNOG" id="COG2303">
    <property type="taxonomic scope" value="Bacteria"/>
</dbReference>
<comment type="cofactor">
    <cofactor evidence="1 5">
        <name>FAD</name>
        <dbReference type="ChEBI" id="CHEBI:57692"/>
    </cofactor>
</comment>
<sequence length="581" mass="63957">MRAFISAARCCASKFVSWLNIWVQRRTPTCRSRRSKSMAYALPQDACFDFIIVGGGTAGCILAEALTRSGRNRVLLCEAGGEARSPWIRIPAGFYKLLVNRRYNWGFWSEEEAATNFRRIAIPRGKGLGGSTLINGMIYVRGQPQDYEGWRERGATGWGWDDVLPYFKAIERWTLPDPDGLRGRSGPLPVNEVVEKTPIGDAFIAAAVAQGQCFNPDYNGRRQDGVGWYQVNQAGGERYSADRAWLEQARKRPNLTVLTGARVMRILLEGRKAAGVALRHKGSEQTVYGAEVILAAGAVQTPQLLELSGIGDPVRLQGIGIEPIHALPGVGENYLDHFCTRMNWRVSQPITLNELTRGPRLVGEVLKYVLKRRGVLTYGTGLNHAFLRSRPELDRPDVQFFFMHASYANAAERKLHRFPGMTLGVTQLRPRSCGSIHAISPDLSVQPAIAPNFLDHEEDRRVMVDGMKLARDIIEQKPMDAFRVAELSPGSNCNSDEDWLSFARANGQTIYHAAGTCRMGVDPLAVVDPSLCVHGIAGLRVIDASVMPEMVSGNTQAAVMMLAAKAADIVLEDKGQAPAGR</sequence>
<dbReference type="SUPFAM" id="SSF51905">
    <property type="entry name" value="FAD/NAD(P)-binding domain"/>
    <property type="match status" value="1"/>
</dbReference>
<reference evidence="9 10" key="1">
    <citation type="journal article" date="2002" name="Proc. Natl. Acad. Sci. U.S.A.">
        <title>The genome sequence of the facultative intracellular pathogen Brucella melitensis.</title>
        <authorList>
            <person name="DelVecchio V.G."/>
            <person name="Kapatral V."/>
            <person name="Redkar R.J."/>
            <person name="Patra G."/>
            <person name="Mujer C."/>
            <person name="Los T."/>
            <person name="Ivanova N."/>
            <person name="Anderson I."/>
            <person name="Bhattacharyya A."/>
            <person name="Lykidis A."/>
            <person name="Reznik G."/>
            <person name="Jablonski L."/>
            <person name="Larsen N."/>
            <person name="D'Souza M."/>
            <person name="Bernal A."/>
            <person name="Mazur M."/>
            <person name="Goltsman E."/>
            <person name="Selkov E."/>
            <person name="Elzer P.H."/>
            <person name="Hagius S."/>
            <person name="O'Callaghan D."/>
            <person name="Letesson J.J."/>
            <person name="Haselkorn R."/>
            <person name="Kyrpides N."/>
            <person name="Overbeek R."/>
        </authorList>
    </citation>
    <scope>NUCLEOTIDE SEQUENCE [LARGE SCALE GENOMIC DNA]</scope>
    <source>
        <strain evidence="10">ATCC 23456 / CCUG 17765 / NCTC 10094 / 16M</strain>
    </source>
</reference>
<protein>
    <submittedName>
        <fullName evidence="9">Alcohol dehydrogenase (Acceptor)</fullName>
        <ecNumber evidence="9">1.1.99.-</ecNumber>
    </submittedName>
</protein>